<dbReference type="GO" id="GO:0009331">
    <property type="term" value="C:glycerol-3-phosphate dehydrogenase (FAD) complex"/>
    <property type="evidence" value="ECO:0007669"/>
    <property type="project" value="UniProtKB-UniRule"/>
</dbReference>
<protein>
    <recommendedName>
        <fullName evidence="4 11">Glycerol-3-phosphate dehydrogenase</fullName>
        <ecNumber evidence="4 11">1.1.5.3</ecNumber>
    </recommendedName>
</protein>
<dbReference type="InterPro" id="IPR000447">
    <property type="entry name" value="G3P_DH_FAD-dep"/>
</dbReference>
<dbReference type="Gene3D" id="3.50.50.60">
    <property type="entry name" value="FAD/NAD(P)-binding domain"/>
    <property type="match status" value="1"/>
</dbReference>
<keyword evidence="6 11" id="KW-0285">Flavoprotein</keyword>
<gene>
    <name evidence="14" type="ORF">AVDCRST_MAG79-1697</name>
</gene>
<evidence type="ECO:0000256" key="2">
    <source>
        <dbReference type="ARBA" id="ARBA00004496"/>
    </source>
</evidence>
<dbReference type="PROSITE" id="PS00977">
    <property type="entry name" value="FAD_G3PDH_1"/>
    <property type="match status" value="1"/>
</dbReference>
<dbReference type="EC" id="1.1.5.3" evidence="4 11"/>
<evidence type="ECO:0000313" key="14">
    <source>
        <dbReference type="EMBL" id="CAA9539206.1"/>
    </source>
</evidence>
<evidence type="ECO:0000256" key="5">
    <source>
        <dbReference type="ARBA" id="ARBA00022490"/>
    </source>
</evidence>
<keyword evidence="5" id="KW-0963">Cytoplasm</keyword>
<evidence type="ECO:0000256" key="4">
    <source>
        <dbReference type="ARBA" id="ARBA00013029"/>
    </source>
</evidence>
<name>A0A6J4U3U1_9ACTN</name>
<dbReference type="InterPro" id="IPR006076">
    <property type="entry name" value="FAD-dep_OxRdtase"/>
</dbReference>
<evidence type="ECO:0000256" key="10">
    <source>
        <dbReference type="ARBA" id="ARBA00049055"/>
    </source>
</evidence>
<dbReference type="PANTHER" id="PTHR11985">
    <property type="entry name" value="GLYCEROL-3-PHOSPHATE DEHYDROGENASE"/>
    <property type="match status" value="1"/>
</dbReference>
<dbReference type="SUPFAM" id="SSF54373">
    <property type="entry name" value="FAD-linked reductases, C-terminal domain"/>
    <property type="match status" value="1"/>
</dbReference>
<dbReference type="Pfam" id="PF16901">
    <property type="entry name" value="DAO_C"/>
    <property type="match status" value="1"/>
</dbReference>
<evidence type="ECO:0000259" key="13">
    <source>
        <dbReference type="Pfam" id="PF16901"/>
    </source>
</evidence>
<keyword evidence="7" id="KW-0319">Glycerol metabolism</keyword>
<dbReference type="Gene3D" id="3.30.9.10">
    <property type="entry name" value="D-Amino Acid Oxidase, subunit A, domain 2"/>
    <property type="match status" value="1"/>
</dbReference>
<dbReference type="EMBL" id="CADCWC010000254">
    <property type="protein sequence ID" value="CAA9539206.1"/>
    <property type="molecule type" value="Genomic_DNA"/>
</dbReference>
<evidence type="ECO:0000256" key="1">
    <source>
        <dbReference type="ARBA" id="ARBA00001974"/>
    </source>
</evidence>
<dbReference type="GO" id="GO:0046168">
    <property type="term" value="P:glycerol-3-phosphate catabolic process"/>
    <property type="evidence" value="ECO:0007669"/>
    <property type="project" value="TreeGrafter"/>
</dbReference>
<proteinExistence type="inferred from homology"/>
<accession>A0A6J4U3U1</accession>
<organism evidence="14">
    <name type="scientific">uncultured Thermoleophilia bacterium</name>
    <dbReference type="NCBI Taxonomy" id="1497501"/>
    <lineage>
        <taxon>Bacteria</taxon>
        <taxon>Bacillati</taxon>
        <taxon>Actinomycetota</taxon>
        <taxon>Thermoleophilia</taxon>
        <taxon>environmental samples</taxon>
    </lineage>
</organism>
<feature type="domain" description="Alpha-glycerophosphate oxidase C-terminal" evidence="13">
    <location>
        <begin position="400"/>
        <end position="522"/>
    </location>
</feature>
<dbReference type="InterPro" id="IPR031656">
    <property type="entry name" value="DAO_C"/>
</dbReference>
<evidence type="ECO:0000256" key="3">
    <source>
        <dbReference type="ARBA" id="ARBA00007330"/>
    </source>
</evidence>
<comment type="catalytic activity">
    <reaction evidence="10 11">
        <text>a quinone + sn-glycerol 3-phosphate = dihydroxyacetone phosphate + a quinol</text>
        <dbReference type="Rhea" id="RHEA:18977"/>
        <dbReference type="ChEBI" id="CHEBI:24646"/>
        <dbReference type="ChEBI" id="CHEBI:57597"/>
        <dbReference type="ChEBI" id="CHEBI:57642"/>
        <dbReference type="ChEBI" id="CHEBI:132124"/>
        <dbReference type="EC" id="1.1.5.3"/>
    </reaction>
</comment>
<feature type="domain" description="FAD dependent oxidoreductase" evidence="12">
    <location>
        <begin position="24"/>
        <end position="373"/>
    </location>
</feature>
<dbReference type="FunFam" id="1.10.8.870:FF:000003">
    <property type="entry name" value="Glycerol-3-phosphate dehydrogenase"/>
    <property type="match status" value="1"/>
</dbReference>
<dbReference type="InterPro" id="IPR036188">
    <property type="entry name" value="FAD/NAD-bd_sf"/>
</dbReference>
<evidence type="ECO:0000256" key="11">
    <source>
        <dbReference type="RuleBase" id="RU361217"/>
    </source>
</evidence>
<dbReference type="GO" id="GO:0004368">
    <property type="term" value="F:glycerol-3-phosphate dehydrogenase (quinone) activity"/>
    <property type="evidence" value="ECO:0007669"/>
    <property type="project" value="UniProtKB-EC"/>
</dbReference>
<dbReference type="Pfam" id="PF01266">
    <property type="entry name" value="DAO"/>
    <property type="match status" value="1"/>
</dbReference>
<comment type="similarity">
    <text evidence="3 11">Belongs to the FAD-dependent glycerol-3-phosphate dehydrogenase family.</text>
</comment>
<dbReference type="Gene3D" id="1.10.8.870">
    <property type="entry name" value="Alpha-glycerophosphate oxidase, cap domain"/>
    <property type="match status" value="1"/>
</dbReference>
<comment type="subcellular location">
    <subcellularLocation>
        <location evidence="2">Cytoplasm</location>
    </subcellularLocation>
</comment>
<dbReference type="GO" id="GO:0006071">
    <property type="term" value="P:glycerol metabolic process"/>
    <property type="evidence" value="ECO:0007669"/>
    <property type="project" value="UniProtKB-KW"/>
</dbReference>
<dbReference type="PRINTS" id="PR01001">
    <property type="entry name" value="FADG3PDH"/>
</dbReference>
<keyword evidence="8" id="KW-0274">FAD</keyword>
<keyword evidence="9 11" id="KW-0560">Oxidoreductase</keyword>
<reference evidence="14" key="1">
    <citation type="submission" date="2020-02" db="EMBL/GenBank/DDBJ databases">
        <authorList>
            <person name="Meier V. D."/>
        </authorList>
    </citation>
    <scope>NUCLEOTIDE SEQUENCE</scope>
    <source>
        <strain evidence="14">AVDCRST_MAG79</strain>
    </source>
</reference>
<evidence type="ECO:0000256" key="6">
    <source>
        <dbReference type="ARBA" id="ARBA00022630"/>
    </source>
</evidence>
<dbReference type="SUPFAM" id="SSF51905">
    <property type="entry name" value="FAD/NAD(P)-binding domain"/>
    <property type="match status" value="1"/>
</dbReference>
<dbReference type="InterPro" id="IPR038299">
    <property type="entry name" value="DAO_C_sf"/>
</dbReference>
<dbReference type="PANTHER" id="PTHR11985:SF31">
    <property type="entry name" value="GLYCEROL-3-PHOSPHATE DEHYDROGENASE 2"/>
    <property type="match status" value="1"/>
</dbReference>
<comment type="cofactor">
    <cofactor evidence="1 11">
        <name>FAD</name>
        <dbReference type="ChEBI" id="CHEBI:57692"/>
    </cofactor>
</comment>
<evidence type="ECO:0000256" key="9">
    <source>
        <dbReference type="ARBA" id="ARBA00023002"/>
    </source>
</evidence>
<sequence length="573" mass="61675">MSSSQLGQAQRLEALARLRDETFDVVVVGGGVTGAGAALDAATRGLSVALLERRDLAAGTSSRSSKLIHGGLRYLEQRNFGLVREALKERSLLLQRLCPHLVHPVPFLLPLQAQWQRPYYGAGVLLYDTLGGARAVPHHRHLSRRAALREAPGLRADALVGAIQYYDAQVDDARHTLAVARTAAGLGAAVATGVEMVDLRRDGARVVGVEARETTTGERFEVRGRTVVVATGVWTDEAQQLVGGSAELKVRASKGVHFLIPRARFRSDTGLILRTEKSVLFVIPWGSHWLIGTTDTDWTLDKTHPAATRRDIDYLLERVNAVFVDPIGREDIEGVYAGLRPLVSAADTASTAQLSREHSVVTPAPGLVVVAGGKYTTYRVMGEDAVDAAARFLPGSVPASATEDTPLVGADGYHARLNARARIAATHGLTVAQVDHLLGRYGGEVEEVLRTADDEPELLRPIEGAEEYLAVEARYAATHEAATHLEHVLARRTHIAIETRDRGVEAAEAVARLMAPALGWDEVTVRGEVDAYRAQVEAERLSQEQATDEAANAVRLDVPDVGETDAAGALSTR</sequence>
<evidence type="ECO:0000259" key="12">
    <source>
        <dbReference type="Pfam" id="PF01266"/>
    </source>
</evidence>
<dbReference type="AlphaFoldDB" id="A0A6J4U3U1"/>
<evidence type="ECO:0000256" key="8">
    <source>
        <dbReference type="ARBA" id="ARBA00022827"/>
    </source>
</evidence>
<evidence type="ECO:0000256" key="7">
    <source>
        <dbReference type="ARBA" id="ARBA00022798"/>
    </source>
</evidence>